<dbReference type="PANTHER" id="PTHR11922">
    <property type="entry name" value="GMP SYNTHASE-RELATED"/>
    <property type="match status" value="1"/>
</dbReference>
<dbReference type="EMBL" id="CP041186">
    <property type="protein sequence ID" value="QDG54407.1"/>
    <property type="molecule type" value="Genomic_DNA"/>
</dbReference>
<comment type="function">
    <text evidence="1 9">Catalyzes the synthesis of GMP from XMP.</text>
</comment>
<dbReference type="GO" id="GO:0005829">
    <property type="term" value="C:cytosol"/>
    <property type="evidence" value="ECO:0007669"/>
    <property type="project" value="TreeGrafter"/>
</dbReference>
<comment type="catalytic activity">
    <reaction evidence="9">
        <text>XMP + L-glutamine + ATP + H2O = GMP + L-glutamate + AMP + diphosphate + 2 H(+)</text>
        <dbReference type="Rhea" id="RHEA:11680"/>
        <dbReference type="ChEBI" id="CHEBI:15377"/>
        <dbReference type="ChEBI" id="CHEBI:15378"/>
        <dbReference type="ChEBI" id="CHEBI:29985"/>
        <dbReference type="ChEBI" id="CHEBI:30616"/>
        <dbReference type="ChEBI" id="CHEBI:33019"/>
        <dbReference type="ChEBI" id="CHEBI:57464"/>
        <dbReference type="ChEBI" id="CHEBI:58115"/>
        <dbReference type="ChEBI" id="CHEBI:58359"/>
        <dbReference type="ChEBI" id="CHEBI:456215"/>
        <dbReference type="EC" id="6.3.5.2"/>
    </reaction>
</comment>
<dbReference type="CDD" id="cd01997">
    <property type="entry name" value="GMP_synthase_C"/>
    <property type="match status" value="1"/>
</dbReference>
<evidence type="ECO:0000313" key="12">
    <source>
        <dbReference type="EMBL" id="QDG54407.1"/>
    </source>
</evidence>
<dbReference type="InterPro" id="IPR014729">
    <property type="entry name" value="Rossmann-like_a/b/a_fold"/>
</dbReference>
<keyword evidence="6 9" id="KW-0658">Purine biosynthesis</keyword>
<evidence type="ECO:0000256" key="7">
    <source>
        <dbReference type="ARBA" id="ARBA00022840"/>
    </source>
</evidence>
<evidence type="ECO:0000256" key="2">
    <source>
        <dbReference type="ARBA" id="ARBA00005153"/>
    </source>
</evidence>
<evidence type="ECO:0000256" key="8">
    <source>
        <dbReference type="ARBA" id="ARBA00022962"/>
    </source>
</evidence>
<feature type="domain" description="GMPS ATP-PPase" evidence="11">
    <location>
        <begin position="204"/>
        <end position="396"/>
    </location>
</feature>
<dbReference type="InterPro" id="IPR022955">
    <property type="entry name" value="GMP_synthase"/>
</dbReference>
<reference evidence="12 13" key="1">
    <citation type="submission" date="2019-06" db="EMBL/GenBank/DDBJ databases">
        <title>Persicimonas caeni gen. nov., sp. nov., a predatory bacterium isolated from solar saltern.</title>
        <authorList>
            <person name="Wang S."/>
        </authorList>
    </citation>
    <scope>NUCLEOTIDE SEQUENCE [LARGE SCALE GENOMIC DNA]</scope>
    <source>
        <strain evidence="12 13">YN101</strain>
    </source>
</reference>
<organism evidence="12 13">
    <name type="scientific">Persicimonas caeni</name>
    <dbReference type="NCBI Taxonomy" id="2292766"/>
    <lineage>
        <taxon>Bacteria</taxon>
        <taxon>Deltaproteobacteria</taxon>
        <taxon>Bradymonadales</taxon>
        <taxon>Bradymonadaceae</taxon>
        <taxon>Persicimonas</taxon>
    </lineage>
</organism>
<keyword evidence="8 9" id="KW-0315">Glutamine amidotransferase</keyword>
<dbReference type="NCBIfam" id="TIGR00884">
    <property type="entry name" value="guaA_Cterm"/>
    <property type="match status" value="1"/>
</dbReference>
<dbReference type="NCBIfam" id="TIGR00888">
    <property type="entry name" value="guaA_Nterm"/>
    <property type="match status" value="1"/>
</dbReference>
<dbReference type="InterPro" id="IPR017926">
    <property type="entry name" value="GATASE"/>
</dbReference>
<feature type="active site" evidence="9">
    <location>
        <position position="177"/>
    </location>
</feature>
<dbReference type="OrthoDB" id="9802219at2"/>
<dbReference type="InterPro" id="IPR001674">
    <property type="entry name" value="GMP_synth_C"/>
</dbReference>
<dbReference type="CDD" id="cd01742">
    <property type="entry name" value="GATase1_GMP_Synthase"/>
    <property type="match status" value="1"/>
</dbReference>
<accession>A0A4Y6Q2J8</accession>
<dbReference type="EC" id="6.3.5.2" evidence="9"/>
<evidence type="ECO:0000256" key="3">
    <source>
        <dbReference type="ARBA" id="ARBA00022598"/>
    </source>
</evidence>
<dbReference type="InterPro" id="IPR004739">
    <property type="entry name" value="GMP_synth_GATase"/>
</dbReference>
<evidence type="ECO:0000256" key="9">
    <source>
        <dbReference type="HAMAP-Rule" id="MF_00344"/>
    </source>
</evidence>
<dbReference type="AlphaFoldDB" id="A0A4Y6Q2J8"/>
<dbReference type="PANTHER" id="PTHR11922:SF2">
    <property type="entry name" value="GMP SYNTHASE [GLUTAMINE-HYDROLYZING]"/>
    <property type="match status" value="1"/>
</dbReference>
<evidence type="ECO:0000256" key="4">
    <source>
        <dbReference type="ARBA" id="ARBA00022741"/>
    </source>
</evidence>
<name>A0A4Y6Q2J8_PERCE</name>
<evidence type="ECO:0000313" key="13">
    <source>
        <dbReference type="Proteomes" id="UP000315995"/>
    </source>
</evidence>
<dbReference type="Pfam" id="PF00117">
    <property type="entry name" value="GATase"/>
    <property type="match status" value="1"/>
</dbReference>
<dbReference type="FunFam" id="3.40.50.620:FF:000001">
    <property type="entry name" value="GMP synthase [glutamine-hydrolyzing]"/>
    <property type="match status" value="1"/>
</dbReference>
<dbReference type="HAMAP" id="MF_00344">
    <property type="entry name" value="GMP_synthase"/>
    <property type="match status" value="1"/>
</dbReference>
<gene>
    <name evidence="9 12" type="primary">guaA</name>
    <name evidence="12" type="ORF">FIV42_27775</name>
</gene>
<feature type="active site" evidence="9">
    <location>
        <position position="179"/>
    </location>
</feature>
<keyword evidence="5 9" id="KW-0332">GMP biosynthesis</keyword>
<dbReference type="RefSeq" id="WP_141200851.1">
    <property type="nucleotide sequence ID" value="NZ_CP041186.1"/>
</dbReference>
<dbReference type="SUPFAM" id="SSF52402">
    <property type="entry name" value="Adenine nucleotide alpha hydrolases-like"/>
    <property type="match status" value="1"/>
</dbReference>
<dbReference type="PROSITE" id="PS51553">
    <property type="entry name" value="GMPS_ATP_PPASE"/>
    <property type="match status" value="1"/>
</dbReference>
<feature type="active site" description="Nucleophile" evidence="9">
    <location>
        <position position="88"/>
    </location>
</feature>
<evidence type="ECO:0000256" key="5">
    <source>
        <dbReference type="ARBA" id="ARBA00022749"/>
    </source>
</evidence>
<dbReference type="GO" id="GO:0003921">
    <property type="term" value="F:GMP synthase activity"/>
    <property type="evidence" value="ECO:0007669"/>
    <property type="project" value="InterPro"/>
</dbReference>
<dbReference type="FunFam" id="3.30.300.10:FF:000002">
    <property type="entry name" value="GMP synthase [glutamine-hydrolyzing]"/>
    <property type="match status" value="1"/>
</dbReference>
<dbReference type="InterPro" id="IPR025777">
    <property type="entry name" value="GMPS_ATP_PPase_dom"/>
</dbReference>
<dbReference type="Pfam" id="PF00958">
    <property type="entry name" value="GMP_synt_C"/>
    <property type="match status" value="1"/>
</dbReference>
<evidence type="ECO:0000256" key="1">
    <source>
        <dbReference type="ARBA" id="ARBA00002332"/>
    </source>
</evidence>
<keyword evidence="13" id="KW-1185">Reference proteome</keyword>
<comment type="subunit">
    <text evidence="9">Homodimer.</text>
</comment>
<dbReference type="SUPFAM" id="SSF54810">
    <property type="entry name" value="GMP synthetase C-terminal dimerisation domain"/>
    <property type="match status" value="1"/>
</dbReference>
<keyword evidence="7 9" id="KW-0067">ATP-binding</keyword>
<evidence type="ECO:0000256" key="6">
    <source>
        <dbReference type="ARBA" id="ARBA00022755"/>
    </source>
</evidence>
<dbReference type="SUPFAM" id="SSF52317">
    <property type="entry name" value="Class I glutamine amidotransferase-like"/>
    <property type="match status" value="1"/>
</dbReference>
<dbReference type="Gene3D" id="3.40.50.880">
    <property type="match status" value="1"/>
</dbReference>
<dbReference type="Proteomes" id="UP000315995">
    <property type="component" value="Chromosome"/>
</dbReference>
<dbReference type="Gene3D" id="3.40.50.620">
    <property type="entry name" value="HUPs"/>
    <property type="match status" value="1"/>
</dbReference>
<accession>A0A5B8YEK4</accession>
<dbReference type="Gene3D" id="3.30.300.10">
    <property type="match status" value="1"/>
</dbReference>
<evidence type="ECO:0000256" key="10">
    <source>
        <dbReference type="PROSITE-ProRule" id="PRU00886"/>
    </source>
</evidence>
<keyword evidence="3 9" id="KW-0436">Ligase</keyword>
<protein>
    <recommendedName>
        <fullName evidence="9">GMP synthase [glutamine-hydrolyzing]</fullName>
        <ecNumber evidence="9">6.3.5.2</ecNumber>
    </recommendedName>
    <alternativeName>
        <fullName evidence="9">GMP synthetase</fullName>
    </alternativeName>
    <alternativeName>
        <fullName evidence="9">Glutamine amidotransferase</fullName>
    </alternativeName>
</protein>
<dbReference type="FunFam" id="3.40.50.880:FF:000001">
    <property type="entry name" value="GMP synthase [glutamine-hydrolyzing]"/>
    <property type="match status" value="1"/>
</dbReference>
<keyword evidence="4 9" id="KW-0547">Nucleotide-binding</keyword>
<dbReference type="Pfam" id="PF02540">
    <property type="entry name" value="NAD_synthase"/>
    <property type="match status" value="1"/>
</dbReference>
<dbReference type="PRINTS" id="PR00099">
    <property type="entry name" value="CPSGATASE"/>
</dbReference>
<dbReference type="InterPro" id="IPR022310">
    <property type="entry name" value="NAD/GMP_synthase"/>
</dbReference>
<feature type="binding site" evidence="10">
    <location>
        <begin position="232"/>
        <end position="238"/>
    </location>
    <ligand>
        <name>ATP</name>
        <dbReference type="ChEBI" id="CHEBI:30616"/>
    </ligand>
</feature>
<sequence>MSDLQNGILILDYGSQYTLLIARRVREMGVYCEVWPCNDERVGEFVDAGEAPGKGIVLSGGPSSVSIEGAPKLEGGLLELDVPVLGICYGMQLLAHAHGGKVEPAEVGEYGRTTIEIDEPVGLFHGFDKGTELDVWMSHGDSVVEAPEGFERVASTHNGLLAAMADTERNFYGLQFHPEVSHTEEGETLLENFAYHVCGCTDDWNMSNFLDTHIAQIREQVGEDEQVICGLSGGVDSSVVAAMLHKAIGDRLTCVYVDNGLMRHKETEKVRTVFEDHFGIDLRVVHAQDRFLDELAGVDDPEEKRKIIGRVFIDVFEEVAKEIPNVKYLAQGTLYPDVIESVSVRGPSATIKSHHNVGGLPERLNFELIEPLRELFKDEVRVLGRTLGLPADMVDRHPFPGPGLAVRILGDITPERLEVVRAADHIFIEGLRREGHYHNVWQAFAVLLPVRTVGVMGDQRTYDQVIALRAVTSRDGMTADRSHLPMDFLGRMSDQIINGVKGVNRVVYDVSSKPPATIEWE</sequence>
<dbReference type="PRINTS" id="PR00096">
    <property type="entry name" value="GATASE"/>
</dbReference>
<dbReference type="NCBIfam" id="NF000848">
    <property type="entry name" value="PRK00074.1"/>
    <property type="match status" value="1"/>
</dbReference>
<dbReference type="GO" id="GO:0005524">
    <property type="term" value="F:ATP binding"/>
    <property type="evidence" value="ECO:0007669"/>
    <property type="project" value="UniProtKB-UniRule"/>
</dbReference>
<evidence type="ECO:0000259" key="11">
    <source>
        <dbReference type="PROSITE" id="PS51553"/>
    </source>
</evidence>
<comment type="pathway">
    <text evidence="2 9">Purine metabolism; GMP biosynthesis; GMP from XMP (L-Gln route): step 1/1.</text>
</comment>
<proteinExistence type="inferred from homology"/>
<dbReference type="UniPathway" id="UPA00189">
    <property type="reaction ID" value="UER00296"/>
</dbReference>
<dbReference type="PRINTS" id="PR00097">
    <property type="entry name" value="ANTSNTHASEII"/>
</dbReference>
<dbReference type="PROSITE" id="PS51273">
    <property type="entry name" value="GATASE_TYPE_1"/>
    <property type="match status" value="1"/>
</dbReference>
<dbReference type="InterPro" id="IPR029062">
    <property type="entry name" value="Class_I_gatase-like"/>
</dbReference>